<dbReference type="EMBL" id="AP013066">
    <property type="protein sequence ID" value="BAN34543.1"/>
    <property type="molecule type" value="Genomic_DNA"/>
</dbReference>
<gene>
    <name evidence="1" type="ORF">SCD_n00701</name>
</gene>
<name>S6ABC0_SULDS</name>
<dbReference type="OrthoDB" id="5740743at2"/>
<reference evidence="1 2" key="1">
    <citation type="journal article" date="2012" name="Appl. Environ. Microbiol.">
        <title>Draft genome sequence of a psychrotolerant sulfur-oxidizing bacterium, Sulfuricella denitrificans skB26, and proteomic insights into cold adaptation.</title>
        <authorList>
            <person name="Watanabe T."/>
            <person name="Kojima H."/>
            <person name="Fukui M."/>
        </authorList>
    </citation>
    <scope>NUCLEOTIDE SEQUENCE [LARGE SCALE GENOMIC DNA]</scope>
    <source>
        <strain evidence="2">skB26</strain>
    </source>
</reference>
<sequence length="64" mass="7212">MSKMEQLELNAHRSKIVADMRSLVEKYRTIFDWDIPEIDQRAADALILAAMHTALDDIAAQLAG</sequence>
<evidence type="ECO:0000313" key="1">
    <source>
        <dbReference type="EMBL" id="BAN34543.1"/>
    </source>
</evidence>
<keyword evidence="2" id="KW-1185">Reference proteome</keyword>
<proteinExistence type="predicted"/>
<organism evidence="1 2">
    <name type="scientific">Sulfuricella denitrificans (strain DSM 22764 / NBRC 105220 / skB26)</name>
    <dbReference type="NCBI Taxonomy" id="1163617"/>
    <lineage>
        <taxon>Bacteria</taxon>
        <taxon>Pseudomonadati</taxon>
        <taxon>Pseudomonadota</taxon>
        <taxon>Betaproteobacteria</taxon>
        <taxon>Nitrosomonadales</taxon>
        <taxon>Sulfuricellaceae</taxon>
        <taxon>Sulfuricella</taxon>
    </lineage>
</organism>
<evidence type="ECO:0000313" key="2">
    <source>
        <dbReference type="Proteomes" id="UP000015559"/>
    </source>
</evidence>
<dbReference type="Proteomes" id="UP000015559">
    <property type="component" value="Chromosome"/>
</dbReference>
<dbReference type="eggNOG" id="ENOG5033G8J">
    <property type="taxonomic scope" value="Bacteria"/>
</dbReference>
<dbReference type="AlphaFoldDB" id="S6ABC0"/>
<dbReference type="STRING" id="1163617.SCD_n00701"/>
<accession>S6ABC0</accession>
<protein>
    <submittedName>
        <fullName evidence="1">Uncharacterized protein</fullName>
    </submittedName>
</protein>
<dbReference type="HOGENOM" id="CLU_206301_0_0_4"/>
<dbReference type="KEGG" id="sdr:SCD_n00701"/>
<dbReference type="RefSeq" id="WP_009206508.1">
    <property type="nucleotide sequence ID" value="NC_022357.1"/>
</dbReference>